<accession>A0AC35FHS5</accession>
<evidence type="ECO:0000313" key="1">
    <source>
        <dbReference type="Proteomes" id="UP000887580"/>
    </source>
</evidence>
<dbReference type="Proteomes" id="UP000887580">
    <property type="component" value="Unplaced"/>
</dbReference>
<protein>
    <submittedName>
        <fullName evidence="2">Uncharacterized protein</fullName>
    </submittedName>
</protein>
<evidence type="ECO:0000313" key="2">
    <source>
        <dbReference type="WBParaSite" id="PS1159_v2.g1756.t1"/>
    </source>
</evidence>
<dbReference type="WBParaSite" id="PS1159_v2.g1756.t1">
    <property type="protein sequence ID" value="PS1159_v2.g1756.t1"/>
    <property type="gene ID" value="PS1159_v2.g1756"/>
</dbReference>
<name>A0AC35FHS5_9BILA</name>
<sequence length="668" mass="74132">MNGHGNGYDAFDVRDSSYVRTRSSRICSAMFPEIENDEFEDDQIAQTSATLSIIEMLAEPCQSLKDAVIDLLHVEGDDPLDNLPDLIRRLHDPDPAVVAAAAQAIYMLSKEERSLEAIIRNEQLINALVHASKTNEDNHIRGKLAATLCQISNHQQGRISIFRSGGIAELVRMLRSHIDSVVHYAITTLHNLLLYIDSAKQETIACGGLEALVPLLRSPNQKLQALVADSLYFLLIERPECKQHFLALQGPLYLVTILGNYRGYMKLLYAVIRCIRSISTSNENKASLINLQAIEALYNVMPIIQEEKRQLALLQAIRNLSDAATNLSTLSPLVISLLQIIQEHSNEEIVSCSCGILSNLTCNNSLNKETVVTSGGIEVLANALIRFTNIEDITEPTLCTMRHCTARHQYSQDAQDEVRKANAHGIILALLATRRPPIVKAALGLVRNCALSDINLQSLISERTIENDTIAGIAIEVLRQSGTILQQDFMASEDGVSMTEMVEGAVSALHQLARNKIIARQIYTDFMLVDIITKLLAFDEINSNEDDLMMREVLGLIYQLTKSSEGAKAVELSGPTPHIVDALQSKSKSVRAYASIILKNMGVDKPIEYRRRLQAETAAAAGMPNQGYSGEMEWEDGMEPELFNEMYNYASLDLKHVERDGSWYDTDL</sequence>
<reference evidence="2" key="1">
    <citation type="submission" date="2022-11" db="UniProtKB">
        <authorList>
            <consortium name="WormBaseParasite"/>
        </authorList>
    </citation>
    <scope>IDENTIFICATION</scope>
</reference>
<organism evidence="1 2">
    <name type="scientific">Panagrolaimus sp. PS1159</name>
    <dbReference type="NCBI Taxonomy" id="55785"/>
    <lineage>
        <taxon>Eukaryota</taxon>
        <taxon>Metazoa</taxon>
        <taxon>Ecdysozoa</taxon>
        <taxon>Nematoda</taxon>
        <taxon>Chromadorea</taxon>
        <taxon>Rhabditida</taxon>
        <taxon>Tylenchina</taxon>
        <taxon>Panagrolaimomorpha</taxon>
        <taxon>Panagrolaimoidea</taxon>
        <taxon>Panagrolaimidae</taxon>
        <taxon>Panagrolaimus</taxon>
    </lineage>
</organism>
<proteinExistence type="predicted"/>